<keyword evidence="2" id="KW-1185">Reference proteome</keyword>
<evidence type="ECO:0000313" key="1">
    <source>
        <dbReference type="EMBL" id="SFF25492.1"/>
    </source>
</evidence>
<dbReference type="Proteomes" id="UP000199477">
    <property type="component" value="Unassembled WGS sequence"/>
</dbReference>
<protein>
    <submittedName>
        <fullName evidence="1">Uncharacterized protein</fullName>
    </submittedName>
</protein>
<sequence>MEARFQAIADNGSIIIDSDWPNLVLVKKGTFIATSNAGAAGSYGFVNWDNPRGGQSIVFLRGASFATITSAGPNGFNWFMPNGSTSCDYYAFVPVIQSYGNIGLQLFDSNGRLTYDAAQRPLRIRQMIRAGGSMFWPDAGGTGSIYPFALASPSTAAIAFSDPGMYAQYLTGTPVGSALWREPAKVSMRLNGNNAEIAVCQSIANANPGSGVNISSRAGMQPQWLLECDVTGL</sequence>
<name>A0A1I2H721_9GAMM</name>
<dbReference type="STRING" id="500610.SAMN02799615_02879"/>
<dbReference type="RefSeq" id="WP_143096526.1">
    <property type="nucleotide sequence ID" value="NZ_FONH01000011.1"/>
</dbReference>
<proteinExistence type="predicted"/>
<gene>
    <name evidence="1" type="ORF">SAMN02799615_02879</name>
</gene>
<evidence type="ECO:0000313" key="2">
    <source>
        <dbReference type="Proteomes" id="UP000199477"/>
    </source>
</evidence>
<reference evidence="2" key="1">
    <citation type="submission" date="2016-10" db="EMBL/GenBank/DDBJ databases">
        <authorList>
            <person name="Varghese N."/>
            <person name="Submissions S."/>
        </authorList>
    </citation>
    <scope>NUCLEOTIDE SEQUENCE [LARGE SCALE GENOMIC DNA]</scope>
    <source>
        <strain evidence="2">UNC178MFTsu3.1</strain>
    </source>
</reference>
<dbReference type="AlphaFoldDB" id="A0A1I2H721"/>
<organism evidence="1 2">
    <name type="scientific">Dyella marensis</name>
    <dbReference type="NCBI Taxonomy" id="500610"/>
    <lineage>
        <taxon>Bacteria</taxon>
        <taxon>Pseudomonadati</taxon>
        <taxon>Pseudomonadota</taxon>
        <taxon>Gammaproteobacteria</taxon>
        <taxon>Lysobacterales</taxon>
        <taxon>Rhodanobacteraceae</taxon>
        <taxon>Dyella</taxon>
    </lineage>
</organism>
<dbReference type="EMBL" id="FONH01000011">
    <property type="protein sequence ID" value="SFF25492.1"/>
    <property type="molecule type" value="Genomic_DNA"/>
</dbReference>
<accession>A0A1I2H721</accession>